<feature type="region of interest" description="Disordered" evidence="1">
    <location>
        <begin position="1"/>
        <end position="39"/>
    </location>
</feature>
<dbReference type="AlphaFoldDB" id="X1IUD3"/>
<dbReference type="EMBL" id="BARU01028633">
    <property type="protein sequence ID" value="GAH72880.1"/>
    <property type="molecule type" value="Genomic_DNA"/>
</dbReference>
<evidence type="ECO:0000256" key="1">
    <source>
        <dbReference type="SAM" id="MobiDB-lite"/>
    </source>
</evidence>
<protein>
    <recommendedName>
        <fullName evidence="3">Helicase HerA central domain-containing protein</fullName>
    </recommendedName>
</protein>
<reference evidence="2" key="1">
    <citation type="journal article" date="2014" name="Front. Microbiol.">
        <title>High frequency of phylogenetically diverse reductive dehalogenase-homologous genes in deep subseafloor sedimentary metagenomes.</title>
        <authorList>
            <person name="Kawai M."/>
            <person name="Futagami T."/>
            <person name="Toyoda A."/>
            <person name="Takaki Y."/>
            <person name="Nishi S."/>
            <person name="Hori S."/>
            <person name="Arai W."/>
            <person name="Tsubouchi T."/>
            <person name="Morono Y."/>
            <person name="Uchiyama I."/>
            <person name="Ito T."/>
            <person name="Fujiyama A."/>
            <person name="Inagaki F."/>
            <person name="Takami H."/>
        </authorList>
    </citation>
    <scope>NUCLEOTIDE SEQUENCE</scope>
    <source>
        <strain evidence="2">Expedition CK06-06</strain>
    </source>
</reference>
<accession>X1IUD3</accession>
<name>X1IUD3_9ZZZZ</name>
<organism evidence="2">
    <name type="scientific">marine sediment metagenome</name>
    <dbReference type="NCBI Taxonomy" id="412755"/>
    <lineage>
        <taxon>unclassified sequences</taxon>
        <taxon>metagenomes</taxon>
        <taxon>ecological metagenomes</taxon>
    </lineage>
</organism>
<feature type="non-terminal residue" evidence="2">
    <location>
        <position position="1"/>
    </location>
</feature>
<feature type="compositionally biased region" description="Basic and acidic residues" evidence="1">
    <location>
        <begin position="11"/>
        <end position="20"/>
    </location>
</feature>
<comment type="caution">
    <text evidence="2">The sequence shown here is derived from an EMBL/GenBank/DDBJ whole genome shotgun (WGS) entry which is preliminary data.</text>
</comment>
<feature type="non-terminal residue" evidence="2">
    <location>
        <position position="267"/>
    </location>
</feature>
<evidence type="ECO:0000313" key="2">
    <source>
        <dbReference type="EMBL" id="GAH72880.1"/>
    </source>
</evidence>
<gene>
    <name evidence="2" type="ORF">S03H2_45676</name>
</gene>
<sequence length="267" mass="30080">DYINNSNEVIDESKASEKTRNLSGIPPEDPHLGQEAAHGQNNEDCLGWLNTIPGKPLKILRGKPNKLEGYLYPKTADQVRENSLLKVETDEGTILGCKVEKIECYEESASTVTKTHKEESYKITLNPEIEITPEGCCDVRPQTIISGKIKKLTIQEFYLYKKIPQNGMAFGTIEGLLDKTPYQLSMRVMYQSCFIGGVQNTGKTSSLRYLIMLLAHQENAPAQIIFDAEEEYLNLINIPSNQDSRLKMLNYGVKTVDKNKYKIIPFG</sequence>
<proteinExistence type="predicted"/>
<evidence type="ECO:0008006" key="3">
    <source>
        <dbReference type="Google" id="ProtNLM"/>
    </source>
</evidence>